<proteinExistence type="predicted"/>
<dbReference type="PANTHER" id="PTHR21666:SF270">
    <property type="entry name" value="MUREIN HYDROLASE ACTIVATOR ENVC"/>
    <property type="match status" value="1"/>
</dbReference>
<evidence type="ECO:0000256" key="1">
    <source>
        <dbReference type="SAM" id="MobiDB-lite"/>
    </source>
</evidence>
<reference evidence="4 5" key="1">
    <citation type="submission" date="2018-03" db="EMBL/GenBank/DDBJ databases">
        <title>Bacteriophage NCPPB3778 and a type I-E CRISPR drive the evolution of the US Biological Select Agent, Rathayibacter toxicus.</title>
        <authorList>
            <person name="Davis E.W.II."/>
            <person name="Tabima J.F."/>
            <person name="Weisberg A.J."/>
            <person name="Dantas Lopes L."/>
            <person name="Wiseman M.S."/>
            <person name="Wiseman M.S."/>
            <person name="Pupko T."/>
            <person name="Belcher M.S."/>
            <person name="Sechler A.J."/>
            <person name="Tancos M.A."/>
            <person name="Schroeder B.K."/>
            <person name="Murray T.D."/>
            <person name="Luster D.G."/>
            <person name="Schneider W.L."/>
            <person name="Rogers E."/>
            <person name="Andreote F.D."/>
            <person name="Grunwald N.J."/>
            <person name="Putnam M.L."/>
            <person name="Chang J.H."/>
        </authorList>
    </citation>
    <scope>NUCLEOTIDE SEQUENCE [LARGE SCALE GENOMIC DNA]</scope>
    <source>
        <strain evidence="4 5">NCCPB 2253</strain>
    </source>
</reference>
<name>A0AAD1AF16_9MICO</name>
<gene>
    <name evidence="4" type="ORF">C7V51_03115</name>
</gene>
<protein>
    <submittedName>
        <fullName evidence="4">M23 family peptidase</fullName>
    </submittedName>
</protein>
<dbReference type="InterPro" id="IPR016047">
    <property type="entry name" value="M23ase_b-sheet_dom"/>
</dbReference>
<dbReference type="InterPro" id="IPR050570">
    <property type="entry name" value="Cell_wall_metabolism_enzyme"/>
</dbReference>
<evidence type="ECO:0000259" key="3">
    <source>
        <dbReference type="Pfam" id="PF01551"/>
    </source>
</evidence>
<keyword evidence="2" id="KW-1133">Transmembrane helix</keyword>
<keyword evidence="2" id="KW-0472">Membrane</keyword>
<evidence type="ECO:0000256" key="2">
    <source>
        <dbReference type="SAM" id="Phobius"/>
    </source>
</evidence>
<dbReference type="Proteomes" id="UP000283946">
    <property type="component" value="Chromosome"/>
</dbReference>
<dbReference type="AlphaFoldDB" id="A0AAD1AF16"/>
<feature type="domain" description="M23ase beta-sheet core" evidence="3">
    <location>
        <begin position="516"/>
        <end position="605"/>
    </location>
</feature>
<dbReference type="KEGG" id="ria:C7V51_03115"/>
<dbReference type="InterPro" id="IPR011055">
    <property type="entry name" value="Dup_hybrid_motif"/>
</dbReference>
<dbReference type="PANTHER" id="PTHR21666">
    <property type="entry name" value="PEPTIDASE-RELATED"/>
    <property type="match status" value="1"/>
</dbReference>
<dbReference type="GO" id="GO:0004222">
    <property type="term" value="F:metalloendopeptidase activity"/>
    <property type="evidence" value="ECO:0007669"/>
    <property type="project" value="TreeGrafter"/>
</dbReference>
<feature type="transmembrane region" description="Helical" evidence="2">
    <location>
        <begin position="112"/>
        <end position="131"/>
    </location>
</feature>
<dbReference type="CDD" id="cd12797">
    <property type="entry name" value="M23_peptidase"/>
    <property type="match status" value="1"/>
</dbReference>
<dbReference type="Pfam" id="PF01551">
    <property type="entry name" value="Peptidase_M23"/>
    <property type="match status" value="1"/>
</dbReference>
<keyword evidence="2" id="KW-0812">Transmembrane</keyword>
<dbReference type="Gene3D" id="2.70.70.10">
    <property type="entry name" value="Glucose Permease (Domain IIA)"/>
    <property type="match status" value="1"/>
</dbReference>
<feature type="region of interest" description="Disordered" evidence="1">
    <location>
        <begin position="1"/>
        <end position="40"/>
    </location>
</feature>
<organism evidence="4 5">
    <name type="scientific">Rathayibacter iranicus</name>
    <dbReference type="NCBI Taxonomy" id="59737"/>
    <lineage>
        <taxon>Bacteria</taxon>
        <taxon>Bacillati</taxon>
        <taxon>Actinomycetota</taxon>
        <taxon>Actinomycetes</taxon>
        <taxon>Micrococcales</taxon>
        <taxon>Microbacteriaceae</taxon>
        <taxon>Rathayibacter</taxon>
    </lineage>
</organism>
<feature type="compositionally biased region" description="Low complexity" evidence="1">
    <location>
        <begin position="459"/>
        <end position="471"/>
    </location>
</feature>
<evidence type="ECO:0000313" key="5">
    <source>
        <dbReference type="Proteomes" id="UP000283946"/>
    </source>
</evidence>
<feature type="region of interest" description="Disordered" evidence="1">
    <location>
        <begin position="455"/>
        <end position="477"/>
    </location>
</feature>
<dbReference type="SUPFAM" id="SSF51261">
    <property type="entry name" value="Duplicated hybrid motif"/>
    <property type="match status" value="1"/>
</dbReference>
<sequence length="644" mass="65911">MVRTLMAETPKLPESSPKIQARPKLRVDSPKPTGQPSLTGIARGIAQQRSTPEPETKVAAVKGVVGDIVKGAGKGAAQSAVAGAASGGTALVAGSVKGAVTALVKNRTARRWIIGAVVFLVVTLVAIPLFIATTVISSIGMLVDSNNEISATAVEESGVDRETVYDFITGTSRGEVPWQVTLAVSQKKNVPLDTDKLVAEVRKTDPNREFRDLGIGTVFNVSDSNRTVGTSDAHKAAAKGVKDMYVAALTAYGLSSAEAGQVFDQALKWFLGQGTLTCTPGGGTSTLGGSGAPGGTNVGEWAFDTEQMTNTITIVGVAKSTFASESDQRRAAIIAVATAYQESGMRRIDYGDTAGPDSRGLFQQRKAGWGSLALRMSADGAAATFLGRLAGVAGWQTMVLSEAAINVQIYQDGLRPHYDKHEQAATAFVNANFATAQVVPIPAESTLITGVGNGGVPGTPGTTPSTAPGTTGSCGGGGSGPGIVGGWTSPIAIGTAGLSYVDFYGPRFGVPGARPFHYGIDLAVPMNTPIVAVAGGTVVEAQHSGSGGLGNTITIEHGDGSHSQYNHLNVGGVLVNVGDTVTAGQHIGNSGMTGLAYGPHLDFRTFAGAVGDAFGQDPIYFLLAKGIDLRVIPVGSDLSTTPTF</sequence>
<evidence type="ECO:0000313" key="4">
    <source>
        <dbReference type="EMBL" id="AZZ54986.1"/>
    </source>
</evidence>
<dbReference type="EMBL" id="CP028130">
    <property type="protein sequence ID" value="AZZ54986.1"/>
    <property type="molecule type" value="Genomic_DNA"/>
</dbReference>
<accession>A0AAD1AF16</accession>